<dbReference type="AlphaFoldDB" id="A0A1I0TJV0"/>
<feature type="compositionally biased region" description="Low complexity" evidence="1">
    <location>
        <begin position="204"/>
        <end position="217"/>
    </location>
</feature>
<dbReference type="Proteomes" id="UP000182312">
    <property type="component" value="Unassembled WGS sequence"/>
</dbReference>
<accession>A0A1I0TJV0</accession>
<name>A0A1I0TJV0_9RHOB</name>
<evidence type="ECO:0000313" key="2">
    <source>
        <dbReference type="EMBL" id="SFA51967.1"/>
    </source>
</evidence>
<dbReference type="RefSeq" id="WP_052081421.1">
    <property type="nucleotide sequence ID" value="NZ_FOJO01000009.1"/>
</dbReference>
<protein>
    <recommendedName>
        <fullName evidence="4">Peptidoglycan binding domain-containing protein</fullName>
    </recommendedName>
</protein>
<sequence length="262" mass="26845">MDRRPDIPRILGGSLALAGWLLLAAPAQPQEGSGLVISALPSELVIGAAEGAAIQAAGPALPVGYDDGALPAQPRAAGMPRPSIIVGDLAILAGIGPRGALGMPFAAREAIRQRDPALFERLLGRGVFDPREDRLAEALQTELLRLGCYDGRIDGAWGAGSERAVERWRDAAQIEIAAAAGVPLYRAILRGGEVTCPEIARPAPAVAAPAAPRQPRAGAGGGAGRAAAVKRRPAAAQQPAQPAQKPGTVTINPKFTGAGIYR</sequence>
<proteinExistence type="predicted"/>
<dbReference type="OrthoDB" id="321999at2"/>
<feature type="region of interest" description="Disordered" evidence="1">
    <location>
        <begin position="204"/>
        <end position="262"/>
    </location>
</feature>
<feature type="compositionally biased region" description="Low complexity" evidence="1">
    <location>
        <begin position="234"/>
        <end position="247"/>
    </location>
</feature>
<reference evidence="2 3" key="1">
    <citation type="submission" date="2016-10" db="EMBL/GenBank/DDBJ databases">
        <authorList>
            <person name="de Groot N.N."/>
        </authorList>
    </citation>
    <scope>NUCLEOTIDE SEQUENCE [LARGE SCALE GENOMIC DNA]</scope>
    <source>
        <strain evidence="2 3">CGMCC 1.6117</strain>
    </source>
</reference>
<evidence type="ECO:0000313" key="3">
    <source>
        <dbReference type="Proteomes" id="UP000182312"/>
    </source>
</evidence>
<evidence type="ECO:0000256" key="1">
    <source>
        <dbReference type="SAM" id="MobiDB-lite"/>
    </source>
</evidence>
<dbReference type="EMBL" id="FOJO01000009">
    <property type="protein sequence ID" value="SFA51967.1"/>
    <property type="molecule type" value="Genomic_DNA"/>
</dbReference>
<dbReference type="InterPro" id="IPR036365">
    <property type="entry name" value="PGBD-like_sf"/>
</dbReference>
<gene>
    <name evidence="2" type="ORF">SAMN04487972_10926</name>
</gene>
<dbReference type="SUPFAM" id="SSF47090">
    <property type="entry name" value="PGBD-like"/>
    <property type="match status" value="1"/>
</dbReference>
<organism evidence="2 3">
    <name type="scientific">Paracoccus halophilus</name>
    <dbReference type="NCBI Taxonomy" id="376733"/>
    <lineage>
        <taxon>Bacteria</taxon>
        <taxon>Pseudomonadati</taxon>
        <taxon>Pseudomonadota</taxon>
        <taxon>Alphaproteobacteria</taxon>
        <taxon>Rhodobacterales</taxon>
        <taxon>Paracoccaceae</taxon>
        <taxon>Paracoccus</taxon>
    </lineage>
</organism>
<evidence type="ECO:0008006" key="4">
    <source>
        <dbReference type="Google" id="ProtNLM"/>
    </source>
</evidence>